<evidence type="ECO:0000256" key="14">
    <source>
        <dbReference type="ARBA" id="ARBA00024484"/>
    </source>
</evidence>
<dbReference type="NCBIfam" id="NF006134">
    <property type="entry name" value="PRK08279.1"/>
    <property type="match status" value="1"/>
</dbReference>
<dbReference type="InterPro" id="IPR020845">
    <property type="entry name" value="AMP-binding_CS"/>
</dbReference>
<evidence type="ECO:0000256" key="10">
    <source>
        <dbReference type="ARBA" id="ARBA00022741"/>
    </source>
</evidence>
<feature type="non-terminal residue" evidence="23">
    <location>
        <position position="1"/>
    </location>
</feature>
<evidence type="ECO:0000256" key="8">
    <source>
        <dbReference type="ARBA" id="ARBA00022598"/>
    </source>
</evidence>
<evidence type="ECO:0000256" key="3">
    <source>
        <dbReference type="ARBA" id="ARBA00006432"/>
    </source>
</evidence>
<feature type="transmembrane region" description="Helical" evidence="20">
    <location>
        <begin position="494"/>
        <end position="514"/>
    </location>
</feature>
<evidence type="ECO:0000256" key="15">
    <source>
        <dbReference type="ARBA" id="ARBA00026121"/>
    </source>
</evidence>
<feature type="transmembrane region" description="Helical" evidence="20">
    <location>
        <begin position="520"/>
        <end position="540"/>
    </location>
</feature>
<comment type="subcellular location">
    <subcellularLocation>
        <location evidence="2">Cell membrane</location>
        <topology evidence="2">Multi-pass membrane protein</topology>
    </subcellularLocation>
    <subcellularLocation>
        <location evidence="1">Cytoplasm</location>
    </subcellularLocation>
</comment>
<dbReference type="InterPro" id="IPR045851">
    <property type="entry name" value="AMP-bd_C_sf"/>
</dbReference>
<evidence type="ECO:0000256" key="4">
    <source>
        <dbReference type="ARBA" id="ARBA00007209"/>
    </source>
</evidence>
<dbReference type="InterPro" id="IPR000873">
    <property type="entry name" value="AMP-dep_synth/lig_dom"/>
</dbReference>
<dbReference type="EMBL" id="JAANIA010001795">
    <property type="protein sequence ID" value="KAG5318936.1"/>
    <property type="molecule type" value="Genomic_DNA"/>
</dbReference>
<dbReference type="AlphaFoldDB" id="A0A836JTE9"/>
<evidence type="ECO:0000256" key="5">
    <source>
        <dbReference type="ARBA" id="ARBA00022448"/>
    </source>
</evidence>
<keyword evidence="11" id="KW-0443">Lipid metabolism</keyword>
<evidence type="ECO:0000256" key="1">
    <source>
        <dbReference type="ARBA" id="ARBA00004496"/>
    </source>
</evidence>
<comment type="catalytic activity">
    <reaction evidence="18">
        <text>tetracosanoate + ATP + CoA = tetracosanoyl-CoA + AMP + diphosphate</text>
        <dbReference type="Rhea" id="RHEA:33639"/>
        <dbReference type="ChEBI" id="CHEBI:30616"/>
        <dbReference type="ChEBI" id="CHEBI:31014"/>
        <dbReference type="ChEBI" id="CHEBI:33019"/>
        <dbReference type="ChEBI" id="CHEBI:57287"/>
        <dbReference type="ChEBI" id="CHEBI:65052"/>
        <dbReference type="ChEBI" id="CHEBI:456215"/>
    </reaction>
    <physiologicalReaction direction="left-to-right" evidence="18">
        <dbReference type="Rhea" id="RHEA:33640"/>
    </physiologicalReaction>
</comment>
<feature type="domain" description="AMP-binding enzyme C-terminal" evidence="22">
    <location>
        <begin position="1018"/>
        <end position="1093"/>
    </location>
</feature>
<dbReference type="GO" id="GO:0005324">
    <property type="term" value="F:long-chain fatty acid transmembrane transporter activity"/>
    <property type="evidence" value="ECO:0007669"/>
    <property type="project" value="TreeGrafter"/>
</dbReference>
<dbReference type="GO" id="GO:0004467">
    <property type="term" value="F:long-chain fatty acid-CoA ligase activity"/>
    <property type="evidence" value="ECO:0007669"/>
    <property type="project" value="UniProtKB-EC"/>
</dbReference>
<dbReference type="PROSITE" id="PS00455">
    <property type="entry name" value="AMP_BINDING"/>
    <property type="match status" value="1"/>
</dbReference>
<dbReference type="Pfam" id="PF03148">
    <property type="entry name" value="Tektin"/>
    <property type="match status" value="1"/>
</dbReference>
<dbReference type="InterPro" id="IPR048256">
    <property type="entry name" value="Tektin-like"/>
</dbReference>
<name>A0A836JTE9_9HYME</name>
<dbReference type="GO" id="GO:0005789">
    <property type="term" value="C:endoplasmic reticulum membrane"/>
    <property type="evidence" value="ECO:0007669"/>
    <property type="project" value="TreeGrafter"/>
</dbReference>
<comment type="caution">
    <text evidence="23">The sequence shown here is derived from an EMBL/GenBank/DDBJ whole genome shotgun (WGS) entry which is preliminary data.</text>
</comment>
<keyword evidence="9 20" id="KW-0812">Transmembrane</keyword>
<dbReference type="InterPro" id="IPR025110">
    <property type="entry name" value="AMP-bd_C"/>
</dbReference>
<keyword evidence="19" id="KW-0175">Coiled coil</keyword>
<keyword evidence="5" id="KW-0813">Transport</keyword>
<keyword evidence="10" id="KW-0547">Nucleotide-binding</keyword>
<evidence type="ECO:0000259" key="21">
    <source>
        <dbReference type="Pfam" id="PF00501"/>
    </source>
</evidence>
<evidence type="ECO:0000313" key="24">
    <source>
        <dbReference type="Proteomes" id="UP000668214"/>
    </source>
</evidence>
<keyword evidence="13 20" id="KW-0472">Membrane</keyword>
<dbReference type="EC" id="6.2.1.3" evidence="15"/>
<evidence type="ECO:0000256" key="6">
    <source>
        <dbReference type="ARBA" id="ARBA00022475"/>
    </source>
</evidence>
<dbReference type="PRINTS" id="PR00511">
    <property type="entry name" value="TEKTIN"/>
</dbReference>
<evidence type="ECO:0000256" key="17">
    <source>
        <dbReference type="ARBA" id="ARBA00041297"/>
    </source>
</evidence>
<feature type="coiled-coil region" evidence="19">
    <location>
        <begin position="269"/>
        <end position="296"/>
    </location>
</feature>
<keyword evidence="12 20" id="KW-1133">Transmembrane helix</keyword>
<keyword evidence="8" id="KW-0436">Ligase</keyword>
<dbReference type="GO" id="GO:0005929">
    <property type="term" value="C:cilium"/>
    <property type="evidence" value="ECO:0007669"/>
    <property type="project" value="UniProtKB-ARBA"/>
</dbReference>
<comment type="catalytic activity">
    <reaction evidence="14">
        <text>a long-chain fatty acid + ATP + CoA = a long-chain fatty acyl-CoA + AMP + diphosphate</text>
        <dbReference type="Rhea" id="RHEA:15421"/>
        <dbReference type="ChEBI" id="CHEBI:30616"/>
        <dbReference type="ChEBI" id="CHEBI:33019"/>
        <dbReference type="ChEBI" id="CHEBI:57287"/>
        <dbReference type="ChEBI" id="CHEBI:57560"/>
        <dbReference type="ChEBI" id="CHEBI:83139"/>
        <dbReference type="ChEBI" id="CHEBI:456215"/>
        <dbReference type="EC" id="6.2.1.3"/>
    </reaction>
    <physiologicalReaction direction="left-to-right" evidence="14">
        <dbReference type="Rhea" id="RHEA:15422"/>
    </physiologicalReaction>
</comment>
<evidence type="ECO:0000256" key="18">
    <source>
        <dbReference type="ARBA" id="ARBA00048666"/>
    </source>
</evidence>
<dbReference type="GO" id="GO:0044539">
    <property type="term" value="P:long-chain fatty acid import into cell"/>
    <property type="evidence" value="ECO:0007669"/>
    <property type="project" value="TreeGrafter"/>
</dbReference>
<evidence type="ECO:0000259" key="22">
    <source>
        <dbReference type="Pfam" id="PF13193"/>
    </source>
</evidence>
<keyword evidence="6" id="KW-1003">Cell membrane</keyword>
<dbReference type="InterPro" id="IPR042099">
    <property type="entry name" value="ANL_N_sf"/>
</dbReference>
<dbReference type="Gene3D" id="3.30.300.30">
    <property type="match status" value="1"/>
</dbReference>
<comment type="similarity">
    <text evidence="4">Belongs to the tektin family.</text>
</comment>
<dbReference type="PANTHER" id="PTHR43107:SF21">
    <property type="entry name" value="FATTY ACID TRANSPORT PROTEIN 1, ISOFORM F-RELATED"/>
    <property type="match status" value="1"/>
</dbReference>
<reference evidence="23" key="1">
    <citation type="submission" date="2020-02" db="EMBL/GenBank/DDBJ databases">
        <title>Relaxed selection underlies rapid genomic changes in the transitions from sociality to social parasitism in ants.</title>
        <authorList>
            <person name="Bi X."/>
        </authorList>
    </citation>
    <scope>NUCLEOTIDE SEQUENCE</scope>
    <source>
        <strain evidence="23">BGI-DK2014c</strain>
        <tissue evidence="23">Whole body</tissue>
    </source>
</reference>
<dbReference type="PANTHER" id="PTHR43107">
    <property type="entry name" value="LONG-CHAIN FATTY ACID TRANSPORT PROTEIN"/>
    <property type="match status" value="1"/>
</dbReference>
<dbReference type="Pfam" id="PF13193">
    <property type="entry name" value="AMP-binding_C"/>
    <property type="match status" value="1"/>
</dbReference>
<dbReference type="Proteomes" id="UP000668214">
    <property type="component" value="Unassembled WGS sequence"/>
</dbReference>
<dbReference type="Pfam" id="PF00501">
    <property type="entry name" value="AMP-binding"/>
    <property type="match status" value="1"/>
</dbReference>
<gene>
    <name evidence="23" type="primary">Slc27a4</name>
    <name evidence="23" type="ORF">G6Z78_0004560</name>
</gene>
<sequence>MAKIDIDVNRVFFPSTTFTLDEWHHNNQFRYRCSETQRELSDRLLAEATFACDSAKEIVKANKEETDHRLLEKLNDIEFRKGELLSIRKEIALEIDALSVYKERIINVLKSVKRNALAICERCLIARKCRLNIDLVYDDVETNLLKECEVIQGAENLLDQILKNTCEQIRKLKATLYHIDHDLKNKEDNLHIDRRNITLKETDFNLRIYHDTSSLDKSVVMLNEWELQTNSNVIDANKEINSAKQLRCYIDTIIKQTIDELNNQKNVTNEAFRQRIEQTREAKTKLELQHSEIIKQVTAMSSNITRIKKSIAEKEGYMALAHTRLGQRCQRPGIEHAQDLVEVNLVKEIHELRNVVANLQRMLCAAETSLRYLLKTQIQLEEDINVKINTLKIDEDIERGETRFVGISPVSASTSTSVSALASAPTPLHESSANKCDVSMATSRVGHIDTNAPSGTHQEVQTTRASASAALRSERDLNASTSRWKKVGRFLQRLTLIMLLLVVAVVALAVIVIYMGPIYLVQLLIVISVAYFVAGGRMKWFYVALKTISRDCKGLIGYSRMLWSAHGHGRKNRNVADIFRQHVNRHPNKICFIFEDKEWTFQQIEDFSNKIATIFKTHGYKKGDAIALLLENRPEFIAIWLGLNKLGVITSLININLRKSSLLHCINIAKCQALIYGTEFFDAVTDIASSLDAKLTLYRFGNHPNTMSVGLKEKDLNILLLDTPAAPLGVQEKSGYHDKLLYIYTSGTTGLPKAAVITNSRYIFITGSVRYMGTLRDSDRIYTPLPLYHTAGGIMAVGLALIHGHTTVIKKKFSASAYFTDCIKYKCTVGQYIGEMCRYILAVPSKKEDQEHNIRLIFGNGLRPQIWDEFVKRFKIPQVFEFYGATEGNANVMNIDNKMGAIGFFSRIIPSAYPVSLIKVDEDGEPIRNSKGLCQVCEPNEPGAFIGKISPNNPTRAFLGYVDKKASEKKVIHNVFTKGDSAFLSGDILVADECGYLYFKDRTGDTFRWKGENVSTSEIEAIVSNFINYRDCIVYGVEIKGSEGKAGMAAIYDADGTLDINKLTVDIKEQLPVYARPQFVRILTKIDLTGTFKLKKKDLQEEGYNPYKVQDKLYYLNAKLGYQLLTSEVYDQVQQGKIKF</sequence>
<evidence type="ECO:0000256" key="11">
    <source>
        <dbReference type="ARBA" id="ARBA00022832"/>
    </source>
</evidence>
<dbReference type="GO" id="GO:0000166">
    <property type="term" value="F:nucleotide binding"/>
    <property type="evidence" value="ECO:0007669"/>
    <property type="project" value="UniProtKB-KW"/>
</dbReference>
<dbReference type="GO" id="GO:0005886">
    <property type="term" value="C:plasma membrane"/>
    <property type="evidence" value="ECO:0007669"/>
    <property type="project" value="UniProtKB-SubCell"/>
</dbReference>
<comment type="catalytic activity">
    <reaction evidence="16">
        <text>a very long-chain fatty acid + ATP + CoA = a very long-chain fatty acyl-CoA + AMP + diphosphate</text>
        <dbReference type="Rhea" id="RHEA:54536"/>
        <dbReference type="ChEBI" id="CHEBI:30616"/>
        <dbReference type="ChEBI" id="CHEBI:33019"/>
        <dbReference type="ChEBI" id="CHEBI:57287"/>
        <dbReference type="ChEBI" id="CHEBI:58950"/>
        <dbReference type="ChEBI" id="CHEBI:138261"/>
        <dbReference type="ChEBI" id="CHEBI:456215"/>
    </reaction>
    <physiologicalReaction direction="left-to-right" evidence="16">
        <dbReference type="Rhea" id="RHEA:54537"/>
    </physiologicalReaction>
</comment>
<evidence type="ECO:0000256" key="13">
    <source>
        <dbReference type="ARBA" id="ARBA00023136"/>
    </source>
</evidence>
<evidence type="ECO:0000256" key="16">
    <source>
        <dbReference type="ARBA" id="ARBA00036527"/>
    </source>
</evidence>
<protein>
    <recommendedName>
        <fullName evidence="15">long-chain-fatty-acid--CoA ligase</fullName>
        <ecNumber evidence="15">6.2.1.3</ecNumber>
    </recommendedName>
    <alternativeName>
        <fullName evidence="17">Long-chain-fatty-acid--CoA ligase</fullName>
    </alternativeName>
</protein>
<dbReference type="FunFam" id="3.30.300.30:FF:000002">
    <property type="entry name" value="Long-chain fatty acid transport protein 1"/>
    <property type="match status" value="1"/>
</dbReference>
<organism evidence="23 24">
    <name type="scientific">Pseudoatta argentina</name>
    <dbReference type="NCBI Taxonomy" id="621737"/>
    <lineage>
        <taxon>Eukaryota</taxon>
        <taxon>Metazoa</taxon>
        <taxon>Ecdysozoa</taxon>
        <taxon>Arthropoda</taxon>
        <taxon>Hexapoda</taxon>
        <taxon>Insecta</taxon>
        <taxon>Pterygota</taxon>
        <taxon>Neoptera</taxon>
        <taxon>Endopterygota</taxon>
        <taxon>Hymenoptera</taxon>
        <taxon>Apocrita</taxon>
        <taxon>Aculeata</taxon>
        <taxon>Formicoidea</taxon>
        <taxon>Formicidae</taxon>
        <taxon>Myrmicinae</taxon>
        <taxon>Pseudoatta</taxon>
    </lineage>
</organism>
<evidence type="ECO:0000256" key="7">
    <source>
        <dbReference type="ARBA" id="ARBA00022490"/>
    </source>
</evidence>
<proteinExistence type="inferred from homology"/>
<feature type="non-terminal residue" evidence="23">
    <location>
        <position position="1140"/>
    </location>
</feature>
<dbReference type="GO" id="GO:0060294">
    <property type="term" value="P:cilium movement involved in cell motility"/>
    <property type="evidence" value="ECO:0007669"/>
    <property type="project" value="InterPro"/>
</dbReference>
<evidence type="ECO:0000256" key="9">
    <source>
        <dbReference type="ARBA" id="ARBA00022692"/>
    </source>
</evidence>
<accession>A0A836JTE9</accession>
<comment type="similarity">
    <text evidence="3">Belongs to the ATP-dependent AMP-binding enzyme family.</text>
</comment>
<keyword evidence="24" id="KW-1185">Reference proteome</keyword>
<keyword evidence="11" id="KW-0276">Fatty acid metabolism</keyword>
<evidence type="ECO:0000313" key="23">
    <source>
        <dbReference type="EMBL" id="KAG5318936.1"/>
    </source>
</evidence>
<keyword evidence="7" id="KW-0963">Cytoplasm</keyword>
<evidence type="ECO:0000256" key="20">
    <source>
        <dbReference type="SAM" id="Phobius"/>
    </source>
</evidence>
<evidence type="ECO:0000256" key="19">
    <source>
        <dbReference type="SAM" id="Coils"/>
    </source>
</evidence>
<dbReference type="FunFam" id="3.40.50.12780:FF:000005">
    <property type="entry name" value="Solute carrier family 27 member 6"/>
    <property type="match status" value="1"/>
</dbReference>
<evidence type="ECO:0000256" key="12">
    <source>
        <dbReference type="ARBA" id="ARBA00022989"/>
    </source>
</evidence>
<feature type="domain" description="AMP-dependent synthetase/ligase" evidence="21">
    <location>
        <begin position="579"/>
        <end position="910"/>
    </location>
</feature>
<dbReference type="InterPro" id="IPR000435">
    <property type="entry name" value="Tektins"/>
</dbReference>
<dbReference type="SUPFAM" id="SSF56801">
    <property type="entry name" value="Acetyl-CoA synthetase-like"/>
    <property type="match status" value="1"/>
</dbReference>
<dbReference type="Gene3D" id="3.40.50.12780">
    <property type="entry name" value="N-terminal domain of ligase-like"/>
    <property type="match status" value="1"/>
</dbReference>
<evidence type="ECO:0000256" key="2">
    <source>
        <dbReference type="ARBA" id="ARBA00004651"/>
    </source>
</evidence>